<accession>A0A6A6JFZ0</accession>
<feature type="region of interest" description="Disordered" evidence="1">
    <location>
        <begin position="8"/>
        <end position="33"/>
    </location>
</feature>
<proteinExistence type="predicted"/>
<feature type="compositionally biased region" description="Polar residues" evidence="1">
    <location>
        <begin position="460"/>
        <end position="472"/>
    </location>
</feature>
<dbReference type="Proteomes" id="UP000800097">
    <property type="component" value="Unassembled WGS sequence"/>
</dbReference>
<dbReference type="GeneID" id="54552977"/>
<dbReference type="EMBL" id="ML986497">
    <property type="protein sequence ID" value="KAF2275332.1"/>
    <property type="molecule type" value="Genomic_DNA"/>
</dbReference>
<evidence type="ECO:0000313" key="2">
    <source>
        <dbReference type="EMBL" id="KAF2275332.1"/>
    </source>
</evidence>
<feature type="region of interest" description="Disordered" evidence="1">
    <location>
        <begin position="445"/>
        <end position="476"/>
    </location>
</feature>
<dbReference type="RefSeq" id="XP_033652871.1">
    <property type="nucleotide sequence ID" value="XM_033799802.1"/>
</dbReference>
<keyword evidence="3" id="KW-1185">Reference proteome</keyword>
<reference evidence="2" key="1">
    <citation type="journal article" date="2020" name="Stud. Mycol.">
        <title>101 Dothideomycetes genomes: a test case for predicting lifestyles and emergence of pathogens.</title>
        <authorList>
            <person name="Haridas S."/>
            <person name="Albert R."/>
            <person name="Binder M."/>
            <person name="Bloem J."/>
            <person name="Labutti K."/>
            <person name="Salamov A."/>
            <person name="Andreopoulos B."/>
            <person name="Baker S."/>
            <person name="Barry K."/>
            <person name="Bills G."/>
            <person name="Bluhm B."/>
            <person name="Cannon C."/>
            <person name="Castanera R."/>
            <person name="Culley D."/>
            <person name="Daum C."/>
            <person name="Ezra D."/>
            <person name="Gonzalez J."/>
            <person name="Henrissat B."/>
            <person name="Kuo A."/>
            <person name="Liang C."/>
            <person name="Lipzen A."/>
            <person name="Lutzoni F."/>
            <person name="Magnuson J."/>
            <person name="Mondo S."/>
            <person name="Nolan M."/>
            <person name="Ohm R."/>
            <person name="Pangilinan J."/>
            <person name="Park H.-J."/>
            <person name="Ramirez L."/>
            <person name="Alfaro M."/>
            <person name="Sun H."/>
            <person name="Tritt A."/>
            <person name="Yoshinaga Y."/>
            <person name="Zwiers L.-H."/>
            <person name="Turgeon B."/>
            <person name="Goodwin S."/>
            <person name="Spatafora J."/>
            <person name="Crous P."/>
            <person name="Grigoriev I."/>
        </authorList>
    </citation>
    <scope>NUCLEOTIDE SEQUENCE</scope>
    <source>
        <strain evidence="2">CBS 379.55</strain>
    </source>
</reference>
<name>A0A6A6JFZ0_WESOR</name>
<organism evidence="2 3">
    <name type="scientific">Westerdykella ornata</name>
    <dbReference type="NCBI Taxonomy" id="318751"/>
    <lineage>
        <taxon>Eukaryota</taxon>
        <taxon>Fungi</taxon>
        <taxon>Dikarya</taxon>
        <taxon>Ascomycota</taxon>
        <taxon>Pezizomycotina</taxon>
        <taxon>Dothideomycetes</taxon>
        <taxon>Pleosporomycetidae</taxon>
        <taxon>Pleosporales</taxon>
        <taxon>Sporormiaceae</taxon>
        <taxon>Westerdykella</taxon>
    </lineage>
</organism>
<sequence length="523" mass="56674">MFHALVCVPPRPSSNPSSEGSTSSCSSVYSAPTSTSPRFVFIRRKLHSGRGERGGIGWTLRGGRVIPWESEKKMPRLMSRTGLFKRAGTHVRLLEEKHTETGDEGGDAYEERCRGINEVECQALQKAIVEARVDDECGGDSESAYSRPSHECETNVNLEKTLTDSGFVPGKTKRHFRMCKGLVGYGKGKIVHLTSSCPNGTRSPVEKLKALRSTCASAGLKALGKGKRATKLILGVNSRENDNNADDTGREPASTTRRFTIFKSAALGRPEPHERFPILPKQLGGKTLHLPRRFTQTRRDSRRRVEPLSPRVSRTVTLAIALSLSIGTEGAAPKVWILNSTLKGTLSPRNNPHSTMDDWVVESTHTGGTPPVDHLSSPRDRLSLPPCTYCKGSTSSAKDDASFTTSAPTEVTVTGASQTTVAKFNLNRDADVNDDNADTATTISSCTTHSSSQSFSTATPVDSSASQLSGPVSPSLDGVDCNDLEDKCQVPPLEHYCLEEARREEEYIGGAIALFPSISPYLR</sequence>
<feature type="compositionally biased region" description="Low complexity" evidence="1">
    <location>
        <begin position="14"/>
        <end position="33"/>
    </location>
</feature>
<gene>
    <name evidence="2" type="ORF">EI97DRAFT_443200</name>
</gene>
<dbReference type="AlphaFoldDB" id="A0A6A6JFZ0"/>
<feature type="compositionally biased region" description="Low complexity" evidence="1">
    <location>
        <begin position="445"/>
        <end position="459"/>
    </location>
</feature>
<evidence type="ECO:0000313" key="3">
    <source>
        <dbReference type="Proteomes" id="UP000800097"/>
    </source>
</evidence>
<protein>
    <submittedName>
        <fullName evidence="2">Uncharacterized protein</fullName>
    </submittedName>
</protein>
<evidence type="ECO:0000256" key="1">
    <source>
        <dbReference type="SAM" id="MobiDB-lite"/>
    </source>
</evidence>